<evidence type="ECO:0000259" key="5">
    <source>
        <dbReference type="Pfam" id="PF00884"/>
    </source>
</evidence>
<reference evidence="6 7" key="1">
    <citation type="submission" date="2024-06" db="EMBL/GenBank/DDBJ databases">
        <title>Chitinophaga defluvii sp. nov., isolated from municipal sewage.</title>
        <authorList>
            <person name="Zhang L."/>
        </authorList>
    </citation>
    <scope>NUCLEOTIDE SEQUENCE [LARGE SCALE GENOMIC DNA]</scope>
    <source>
        <strain evidence="6 7">H8</strain>
    </source>
</reference>
<keyword evidence="3" id="KW-0378">Hydrolase</keyword>
<evidence type="ECO:0000256" key="2">
    <source>
        <dbReference type="ARBA" id="ARBA00022723"/>
    </source>
</evidence>
<keyword evidence="7" id="KW-1185">Reference proteome</keyword>
<keyword evidence="4" id="KW-0106">Calcium</keyword>
<evidence type="ECO:0000313" key="7">
    <source>
        <dbReference type="Proteomes" id="UP001549749"/>
    </source>
</evidence>
<dbReference type="InterPro" id="IPR024607">
    <property type="entry name" value="Sulfatase_CS"/>
</dbReference>
<sequence>MKSYLDMQPVILKRKFKSSFGYFIFSLFVMSCHTPKNVEENNRQTSDVNVVYILADDLGYGDVKCFNPEGKIPTPNIDRLASEGMKFTAAHSASAVCTPSRYSILTGRYPWRSDLQSGVLYGYSPPLIESARFTVADLFKQQNYYTACVGKWHLGMDWPVKQGYTEIKTGWEIDYSKPIAQGPNTRGFDYFYGISASLDMPPYVFIENNKTIGVPTVTKKYGRSGPAEKDFEAVNVLPSITRKAQEIITTQAGKQQPFFLYFALPSPHTPVVPGKNFEGKSGVTEYGDYVMETDWAVGQVMKTLDSMGIAGKTIIFFTSDNGFAPYVLNKYNVEKIGHYPSYTFRGYKADIWEGGHRIPLVVRWPGKIKAGTVSNDLVSLTDFMATSAGILQVKLPEDAAEDSYSILPYLSGKTKKPVRPAIVYASIDGNFSIQQGKWKLEFCPGSGGWASPKNDKAYQEGLPLVQLYNMQSDVSEQLNVATQHPDVVKQLTGLMEQYVANGRSTPGKSLQNNVKVDLWKTGYKKHTKK</sequence>
<evidence type="ECO:0000256" key="1">
    <source>
        <dbReference type="ARBA" id="ARBA00008779"/>
    </source>
</evidence>
<dbReference type="PANTHER" id="PTHR42693">
    <property type="entry name" value="ARYLSULFATASE FAMILY MEMBER"/>
    <property type="match status" value="1"/>
</dbReference>
<dbReference type="InterPro" id="IPR050738">
    <property type="entry name" value="Sulfatase"/>
</dbReference>
<protein>
    <submittedName>
        <fullName evidence="6">Arylsulfatase</fullName>
    </submittedName>
</protein>
<keyword evidence="2" id="KW-0479">Metal-binding</keyword>
<dbReference type="CDD" id="cd16143">
    <property type="entry name" value="ARS_like"/>
    <property type="match status" value="1"/>
</dbReference>
<evidence type="ECO:0000256" key="3">
    <source>
        <dbReference type="ARBA" id="ARBA00022801"/>
    </source>
</evidence>
<organism evidence="6 7">
    <name type="scientific">Chitinophaga defluvii</name>
    <dbReference type="NCBI Taxonomy" id="3163343"/>
    <lineage>
        <taxon>Bacteria</taxon>
        <taxon>Pseudomonadati</taxon>
        <taxon>Bacteroidota</taxon>
        <taxon>Chitinophagia</taxon>
        <taxon>Chitinophagales</taxon>
        <taxon>Chitinophagaceae</taxon>
        <taxon>Chitinophaga</taxon>
    </lineage>
</organism>
<dbReference type="EMBL" id="JBEXAC010000001">
    <property type="protein sequence ID" value="MET6997626.1"/>
    <property type="molecule type" value="Genomic_DNA"/>
</dbReference>
<comment type="caution">
    <text evidence="6">The sequence shown here is derived from an EMBL/GenBank/DDBJ whole genome shotgun (WGS) entry which is preliminary data.</text>
</comment>
<dbReference type="RefSeq" id="WP_354660261.1">
    <property type="nucleotide sequence ID" value="NZ_JBEXAC010000001.1"/>
</dbReference>
<evidence type="ECO:0000313" key="6">
    <source>
        <dbReference type="EMBL" id="MET6997626.1"/>
    </source>
</evidence>
<dbReference type="Proteomes" id="UP001549749">
    <property type="component" value="Unassembled WGS sequence"/>
</dbReference>
<dbReference type="InterPro" id="IPR000917">
    <property type="entry name" value="Sulfatase_N"/>
</dbReference>
<gene>
    <name evidence="6" type="ORF">ABR189_09615</name>
</gene>
<evidence type="ECO:0000256" key="4">
    <source>
        <dbReference type="ARBA" id="ARBA00022837"/>
    </source>
</evidence>
<dbReference type="Gene3D" id="3.40.720.10">
    <property type="entry name" value="Alkaline Phosphatase, subunit A"/>
    <property type="match status" value="1"/>
</dbReference>
<dbReference type="PROSITE" id="PS00523">
    <property type="entry name" value="SULFATASE_1"/>
    <property type="match status" value="1"/>
</dbReference>
<dbReference type="Pfam" id="PF00884">
    <property type="entry name" value="Sulfatase"/>
    <property type="match status" value="1"/>
</dbReference>
<dbReference type="PROSITE" id="PS51257">
    <property type="entry name" value="PROKAR_LIPOPROTEIN"/>
    <property type="match status" value="1"/>
</dbReference>
<proteinExistence type="inferred from homology"/>
<name>A0ABV2T3M5_9BACT</name>
<comment type="similarity">
    <text evidence="1">Belongs to the sulfatase family.</text>
</comment>
<dbReference type="PANTHER" id="PTHR42693:SF53">
    <property type="entry name" value="ENDO-4-O-SULFATASE"/>
    <property type="match status" value="1"/>
</dbReference>
<dbReference type="SUPFAM" id="SSF53649">
    <property type="entry name" value="Alkaline phosphatase-like"/>
    <property type="match status" value="1"/>
</dbReference>
<accession>A0ABV2T3M5</accession>
<dbReference type="InterPro" id="IPR017850">
    <property type="entry name" value="Alkaline_phosphatase_core_sf"/>
</dbReference>
<dbReference type="Gene3D" id="3.30.1120.10">
    <property type="match status" value="1"/>
</dbReference>
<feature type="domain" description="Sulfatase N-terminal" evidence="5">
    <location>
        <begin position="49"/>
        <end position="391"/>
    </location>
</feature>